<protein>
    <recommendedName>
        <fullName evidence="1">Helicase/UvrB N-terminal domain-containing protein</fullName>
    </recommendedName>
</protein>
<evidence type="ECO:0000259" key="1">
    <source>
        <dbReference type="Pfam" id="PF04851"/>
    </source>
</evidence>
<proteinExistence type="predicted"/>
<feature type="domain" description="Helicase/UvrB N-terminal" evidence="1">
    <location>
        <begin position="1"/>
        <end position="121"/>
    </location>
</feature>
<dbReference type="PANTHER" id="PTHR47396">
    <property type="entry name" value="TYPE I RESTRICTION ENZYME ECOKI R PROTEIN"/>
    <property type="match status" value="1"/>
</dbReference>
<gene>
    <name evidence="2" type="ORF">LCGC14_2253970</name>
</gene>
<dbReference type="InterPro" id="IPR050742">
    <property type="entry name" value="Helicase_Restrict-Modif_Enz"/>
</dbReference>
<comment type="caution">
    <text evidence="2">The sequence shown here is derived from an EMBL/GenBank/DDBJ whole genome shotgun (WGS) entry which is preliminary data.</text>
</comment>
<dbReference type="InterPro" id="IPR027417">
    <property type="entry name" value="P-loop_NTPase"/>
</dbReference>
<dbReference type="GO" id="GO:0003677">
    <property type="term" value="F:DNA binding"/>
    <property type="evidence" value="ECO:0007669"/>
    <property type="project" value="InterPro"/>
</dbReference>
<evidence type="ECO:0000313" key="2">
    <source>
        <dbReference type="EMBL" id="KKL55580.1"/>
    </source>
</evidence>
<dbReference type="SUPFAM" id="SSF52540">
    <property type="entry name" value="P-loop containing nucleoside triphosphate hydrolases"/>
    <property type="match status" value="1"/>
</dbReference>
<feature type="non-terminal residue" evidence="2">
    <location>
        <position position="121"/>
    </location>
</feature>
<dbReference type="Pfam" id="PF04851">
    <property type="entry name" value="ResIII"/>
    <property type="match status" value="1"/>
</dbReference>
<dbReference type="AlphaFoldDB" id="A0A0F9FE72"/>
<dbReference type="GO" id="GO:0005829">
    <property type="term" value="C:cytosol"/>
    <property type="evidence" value="ECO:0007669"/>
    <property type="project" value="TreeGrafter"/>
</dbReference>
<organism evidence="2">
    <name type="scientific">marine sediment metagenome</name>
    <dbReference type="NCBI Taxonomy" id="412755"/>
    <lineage>
        <taxon>unclassified sequences</taxon>
        <taxon>metagenomes</taxon>
        <taxon>ecological metagenomes</taxon>
    </lineage>
</organism>
<dbReference type="GO" id="GO:0005524">
    <property type="term" value="F:ATP binding"/>
    <property type="evidence" value="ECO:0007669"/>
    <property type="project" value="InterPro"/>
</dbReference>
<dbReference type="EMBL" id="LAZR01030790">
    <property type="protein sequence ID" value="KKL55580.1"/>
    <property type="molecule type" value="Genomic_DNA"/>
</dbReference>
<dbReference type="PANTHER" id="PTHR47396:SF1">
    <property type="entry name" value="ATP-DEPENDENT HELICASE IRC3-RELATED"/>
    <property type="match status" value="1"/>
</dbReference>
<reference evidence="2" key="1">
    <citation type="journal article" date="2015" name="Nature">
        <title>Complex archaea that bridge the gap between prokaryotes and eukaryotes.</title>
        <authorList>
            <person name="Spang A."/>
            <person name="Saw J.H."/>
            <person name="Jorgensen S.L."/>
            <person name="Zaremba-Niedzwiedzka K."/>
            <person name="Martijn J."/>
            <person name="Lind A.E."/>
            <person name="van Eijk R."/>
            <person name="Schleper C."/>
            <person name="Guy L."/>
            <person name="Ettema T.J."/>
        </authorList>
    </citation>
    <scope>NUCLEOTIDE SEQUENCE</scope>
</reference>
<accession>A0A0F9FE72</accession>
<dbReference type="Gene3D" id="3.40.50.300">
    <property type="entry name" value="P-loop containing nucleotide triphosphate hydrolases"/>
    <property type="match status" value="1"/>
</dbReference>
<dbReference type="GO" id="GO:0016787">
    <property type="term" value="F:hydrolase activity"/>
    <property type="evidence" value="ECO:0007669"/>
    <property type="project" value="InterPro"/>
</dbReference>
<sequence>MKLRPYQEESIEALYQYFETKSGNPLIVLPTGSGKSFVMAEFVRKALTTWGNQRILILTHVKELIRQNYLELLHIWEEAPAGVYSAGLGKRDVSHPIIFAGIQSVHNKAELFERADLIFID</sequence>
<dbReference type="InterPro" id="IPR006935">
    <property type="entry name" value="Helicase/UvrB_N"/>
</dbReference>
<name>A0A0F9FE72_9ZZZZ</name>